<dbReference type="AlphaFoldDB" id="A0A4R4E1Y6"/>
<dbReference type="InterPro" id="IPR029070">
    <property type="entry name" value="Chitinase_insertion_sf"/>
</dbReference>
<dbReference type="PANTHER" id="PTHR46066">
    <property type="entry name" value="CHITINASE DOMAIN-CONTAINING PROTEIN 1 FAMILY MEMBER"/>
    <property type="match status" value="1"/>
</dbReference>
<dbReference type="OrthoDB" id="9775889at2"/>
<dbReference type="InterPro" id="IPR012854">
    <property type="entry name" value="Cu_amine_oxidase-like_N"/>
</dbReference>
<dbReference type="InterPro" id="IPR036582">
    <property type="entry name" value="Mao_N_sf"/>
</dbReference>
<dbReference type="PANTHER" id="PTHR46066:SF2">
    <property type="entry name" value="CHITINASE DOMAIN-CONTAINING PROTEIN 1"/>
    <property type="match status" value="1"/>
</dbReference>
<dbReference type="GO" id="GO:0016787">
    <property type="term" value="F:hydrolase activity"/>
    <property type="evidence" value="ECO:0007669"/>
    <property type="project" value="UniProtKB-KW"/>
</dbReference>
<protein>
    <submittedName>
        <fullName evidence="2">Glycosyl hydrolase</fullName>
    </submittedName>
</protein>
<feature type="domain" description="GH18" evidence="1">
    <location>
        <begin position="250"/>
        <end position="568"/>
    </location>
</feature>
<organism evidence="2 3">
    <name type="scientific">Paenibacillus albiflavus</name>
    <dbReference type="NCBI Taxonomy" id="2545760"/>
    <lineage>
        <taxon>Bacteria</taxon>
        <taxon>Bacillati</taxon>
        <taxon>Bacillota</taxon>
        <taxon>Bacilli</taxon>
        <taxon>Bacillales</taxon>
        <taxon>Paenibacillaceae</taxon>
        <taxon>Paenibacillus</taxon>
    </lineage>
</organism>
<keyword evidence="3" id="KW-1185">Reference proteome</keyword>
<evidence type="ECO:0000313" key="3">
    <source>
        <dbReference type="Proteomes" id="UP000295418"/>
    </source>
</evidence>
<dbReference type="Proteomes" id="UP000295418">
    <property type="component" value="Unassembled WGS sequence"/>
</dbReference>
<dbReference type="Gene3D" id="3.20.20.80">
    <property type="entry name" value="Glycosidases"/>
    <property type="match status" value="1"/>
</dbReference>
<keyword evidence="2" id="KW-0378">Hydrolase</keyword>
<dbReference type="SUPFAM" id="SSF55383">
    <property type="entry name" value="Copper amine oxidase, domain N"/>
    <property type="match status" value="1"/>
</dbReference>
<dbReference type="SUPFAM" id="SSF51445">
    <property type="entry name" value="(Trans)glycosidases"/>
    <property type="match status" value="1"/>
</dbReference>
<dbReference type="Gene3D" id="2.30.30.40">
    <property type="entry name" value="SH3 Domains"/>
    <property type="match status" value="1"/>
</dbReference>
<evidence type="ECO:0000313" key="2">
    <source>
        <dbReference type="EMBL" id="TCZ73399.1"/>
    </source>
</evidence>
<dbReference type="Gene3D" id="3.30.457.10">
    <property type="entry name" value="Copper amine oxidase-like, N-terminal domain"/>
    <property type="match status" value="1"/>
</dbReference>
<sequence>MVIKKLFRWMILLLICAALGYFAYSLTQREVPNDEHVGIEYYGKTKPIFYNGEIFADSAIGEKDGLKLPFEFVRTYIDSTITYDNSSKSVIVTTEDKVVRLRTNGQKSTINQQPINLQFPIESQDDVVYIPIDPLLDLYDLEIRENEQTGIVTLVKAGNPIQYGLVTKQKKDKPVPMRTGASIREPILSDLAADTSLMIWNETDEWYHVQLENGLVGYVQKQQVHLDRNETVPHRKEPVKPYIPWKPTGGKINLTWEHVTGKNPNTDEIGPMPGLNVISPTWFHLADAEGNLKNNADAAYVKWAHGRDLQVWGLVDNSFDPKLTSQALSTYDRRMTTIKQLLSFAKLYKLEGINLDYENVSTKDKQNFIQFVREFTPLAHEQDLVVSIDVTPKSESEGWSLFLDRRVLAETVDYMILMGYDEHWGSSPKAGSVASLPWVENALTRILEEDDVPPSKFILAVPTFTREWTEEQVEGKTKVTSKAIFMSRQERTIREKKLTPTFLEEVGQNYVEYKEGTAVKKIWMEDAVSMKSRVELVKKYNLAGIASWRRGFEEPEIWDVIQENLTKRP</sequence>
<dbReference type="PROSITE" id="PS51910">
    <property type="entry name" value="GH18_2"/>
    <property type="match status" value="1"/>
</dbReference>
<dbReference type="Gene3D" id="3.10.50.10">
    <property type="match status" value="1"/>
</dbReference>
<dbReference type="GO" id="GO:0008061">
    <property type="term" value="F:chitin binding"/>
    <property type="evidence" value="ECO:0007669"/>
    <property type="project" value="InterPro"/>
</dbReference>
<gene>
    <name evidence="2" type="ORF">E0485_21060</name>
</gene>
<name>A0A4R4E1Y6_9BACL</name>
<evidence type="ECO:0000259" key="1">
    <source>
        <dbReference type="PROSITE" id="PS51910"/>
    </source>
</evidence>
<dbReference type="GO" id="GO:0005975">
    <property type="term" value="P:carbohydrate metabolic process"/>
    <property type="evidence" value="ECO:0007669"/>
    <property type="project" value="InterPro"/>
</dbReference>
<proteinExistence type="predicted"/>
<comment type="caution">
    <text evidence="2">The sequence shown here is derived from an EMBL/GenBank/DDBJ whole genome shotgun (WGS) entry which is preliminary data.</text>
</comment>
<dbReference type="Pfam" id="PF00704">
    <property type="entry name" value="Glyco_hydro_18"/>
    <property type="match status" value="1"/>
</dbReference>
<dbReference type="InterPro" id="IPR017853">
    <property type="entry name" value="GH"/>
</dbReference>
<dbReference type="SMART" id="SM00636">
    <property type="entry name" value="Glyco_18"/>
    <property type="match status" value="1"/>
</dbReference>
<accession>A0A4R4E1Y6</accession>
<dbReference type="Pfam" id="PF07833">
    <property type="entry name" value="Cu_amine_oxidN1"/>
    <property type="match status" value="1"/>
</dbReference>
<reference evidence="2 3" key="1">
    <citation type="submission" date="2019-03" db="EMBL/GenBank/DDBJ databases">
        <authorList>
            <person name="Kim M.K.M."/>
        </authorList>
    </citation>
    <scope>NUCLEOTIDE SEQUENCE [LARGE SCALE GENOMIC DNA]</scope>
    <source>
        <strain evidence="2 3">18JY21-1</strain>
    </source>
</reference>
<dbReference type="InterPro" id="IPR001223">
    <property type="entry name" value="Glyco_hydro18_cat"/>
</dbReference>
<dbReference type="InterPro" id="IPR011583">
    <property type="entry name" value="Chitinase_II/V-like_cat"/>
</dbReference>
<dbReference type="EMBL" id="SKFG01000032">
    <property type="protein sequence ID" value="TCZ73399.1"/>
    <property type="molecule type" value="Genomic_DNA"/>
</dbReference>